<keyword evidence="1" id="KW-0472">Membrane</keyword>
<keyword evidence="1" id="KW-1133">Transmembrane helix</keyword>
<accession>A0A7W6HBB9</accession>
<protein>
    <submittedName>
        <fullName evidence="3">Ca-activated chloride channel family protein</fullName>
    </submittedName>
</protein>
<keyword evidence="1" id="KW-0812">Transmembrane</keyword>
<proteinExistence type="predicted"/>
<dbReference type="SMART" id="SM00327">
    <property type="entry name" value="VWA"/>
    <property type="match status" value="1"/>
</dbReference>
<organism evidence="3 4">
    <name type="scientific">Aurantimonas endophytica</name>
    <dbReference type="NCBI Taxonomy" id="1522175"/>
    <lineage>
        <taxon>Bacteria</taxon>
        <taxon>Pseudomonadati</taxon>
        <taxon>Pseudomonadota</taxon>
        <taxon>Alphaproteobacteria</taxon>
        <taxon>Hyphomicrobiales</taxon>
        <taxon>Aurantimonadaceae</taxon>
        <taxon>Aurantimonas</taxon>
    </lineage>
</organism>
<feature type="transmembrane region" description="Helical" evidence="1">
    <location>
        <begin position="12"/>
        <end position="30"/>
    </location>
</feature>
<dbReference type="SUPFAM" id="SSF53300">
    <property type="entry name" value="vWA-like"/>
    <property type="match status" value="1"/>
</dbReference>
<evidence type="ECO:0000256" key="1">
    <source>
        <dbReference type="SAM" id="Phobius"/>
    </source>
</evidence>
<dbReference type="InterPro" id="IPR002035">
    <property type="entry name" value="VWF_A"/>
</dbReference>
<dbReference type="AlphaFoldDB" id="A0A7W6HBB9"/>
<evidence type="ECO:0000313" key="4">
    <source>
        <dbReference type="Proteomes" id="UP000588647"/>
    </source>
</evidence>
<dbReference type="Gene3D" id="3.40.50.410">
    <property type="entry name" value="von Willebrand factor, type A domain"/>
    <property type="match status" value="1"/>
</dbReference>
<dbReference type="Proteomes" id="UP000588647">
    <property type="component" value="Unassembled WGS sequence"/>
</dbReference>
<dbReference type="RefSeq" id="WP_183206489.1">
    <property type="nucleotide sequence ID" value="NZ_JAAAMM010000001.1"/>
</dbReference>
<keyword evidence="4" id="KW-1185">Reference proteome</keyword>
<dbReference type="InterPro" id="IPR036465">
    <property type="entry name" value="vWFA_dom_sf"/>
</dbReference>
<comment type="caution">
    <text evidence="3">The sequence shown here is derived from an EMBL/GenBank/DDBJ whole genome shotgun (WGS) entry which is preliminary data.</text>
</comment>
<evidence type="ECO:0000313" key="3">
    <source>
        <dbReference type="EMBL" id="MBB4002018.1"/>
    </source>
</evidence>
<gene>
    <name evidence="3" type="ORF">GGR03_001065</name>
</gene>
<feature type="domain" description="VWFA" evidence="2">
    <location>
        <begin position="93"/>
        <end position="271"/>
    </location>
</feature>
<name>A0A7W6HBB9_9HYPH</name>
<evidence type="ECO:0000259" key="2">
    <source>
        <dbReference type="SMART" id="SM00327"/>
    </source>
</evidence>
<dbReference type="Pfam" id="PF13519">
    <property type="entry name" value="VWA_2"/>
    <property type="match status" value="1"/>
</dbReference>
<reference evidence="3 4" key="1">
    <citation type="submission" date="2020-08" db="EMBL/GenBank/DDBJ databases">
        <title>Genomic Encyclopedia of Type Strains, Phase IV (KMG-IV): sequencing the most valuable type-strain genomes for metagenomic binning, comparative biology and taxonomic classification.</title>
        <authorList>
            <person name="Goeker M."/>
        </authorList>
    </citation>
    <scope>NUCLEOTIDE SEQUENCE [LARGE SCALE GENOMIC DNA]</scope>
    <source>
        <strain evidence="3 4">DSM 103570</strain>
    </source>
</reference>
<sequence length="308" mass="32107">MSDAIGFVLLRPYWLLALPLLAVVAMIDAHRSRGLAGWERAVEPKLLATMQRLGSVVPGATRRKWLPIFIAAPIVLALAGPGLRDSNPPTFRNLDGIVLAMDVSRSVAEGGGLDDAEAAAQLVLQRAGSRPVMLIVYAGDAFVATAFTSDPEALGSTLAVLDAETVPATGSRPDRALALAGRTLADANIVNGDVVLITDGDGIGPDALAETASMREAGVHVSAIFVEPTLRPGDMPAPDPGGLEGLAEAGDGFYAAASEPWTVAEGIGQRAASRLESSDYAVLFVTDYGRYLLILALIPALALFRRTS</sequence>
<dbReference type="EMBL" id="JACIEM010000001">
    <property type="protein sequence ID" value="MBB4002018.1"/>
    <property type="molecule type" value="Genomic_DNA"/>
</dbReference>